<protein>
    <recommendedName>
        <fullName evidence="2">DUF4232 domain-containing protein</fullName>
    </recommendedName>
</protein>
<feature type="chain" id="PRO_5047318863" description="DUF4232 domain-containing protein" evidence="1">
    <location>
        <begin position="29"/>
        <end position="178"/>
    </location>
</feature>
<reference evidence="4" key="1">
    <citation type="journal article" date="2019" name="Int. J. Syst. Evol. Microbiol.">
        <title>The Global Catalogue of Microorganisms (GCM) 10K type strain sequencing project: providing services to taxonomists for standard genome sequencing and annotation.</title>
        <authorList>
            <consortium name="The Broad Institute Genomics Platform"/>
            <consortium name="The Broad Institute Genome Sequencing Center for Infectious Disease"/>
            <person name="Wu L."/>
            <person name="Ma J."/>
        </authorList>
    </citation>
    <scope>NUCLEOTIDE SEQUENCE [LARGE SCALE GENOMIC DNA]</scope>
    <source>
        <strain evidence="4">JCM 6307</strain>
    </source>
</reference>
<dbReference type="InterPro" id="IPR025326">
    <property type="entry name" value="DUF4232"/>
</dbReference>
<feature type="domain" description="DUF4232" evidence="2">
    <location>
        <begin position="48"/>
        <end position="141"/>
    </location>
</feature>
<comment type="caution">
    <text evidence="3">The sequence shown here is derived from an EMBL/GenBank/DDBJ whole genome shotgun (WGS) entry which is preliminary data.</text>
</comment>
<evidence type="ECO:0000313" key="4">
    <source>
        <dbReference type="Proteomes" id="UP001501358"/>
    </source>
</evidence>
<evidence type="ECO:0000313" key="3">
    <source>
        <dbReference type="EMBL" id="GAA2512691.1"/>
    </source>
</evidence>
<evidence type="ECO:0000259" key="2">
    <source>
        <dbReference type="Pfam" id="PF14016"/>
    </source>
</evidence>
<dbReference type="EMBL" id="BAAATA010000070">
    <property type="protein sequence ID" value="GAA2512691.1"/>
    <property type="molecule type" value="Genomic_DNA"/>
</dbReference>
<organism evidence="3 4">
    <name type="scientific">Streptomyces thermolineatus</name>
    <dbReference type="NCBI Taxonomy" id="44033"/>
    <lineage>
        <taxon>Bacteria</taxon>
        <taxon>Bacillati</taxon>
        <taxon>Actinomycetota</taxon>
        <taxon>Actinomycetes</taxon>
        <taxon>Kitasatosporales</taxon>
        <taxon>Streptomycetaceae</taxon>
        <taxon>Streptomyces</taxon>
    </lineage>
</organism>
<accession>A0ABP6A8Y3</accession>
<gene>
    <name evidence="3" type="ORF">GCM10010406_55770</name>
</gene>
<feature type="signal peptide" evidence="1">
    <location>
        <begin position="1"/>
        <end position="28"/>
    </location>
</feature>
<keyword evidence="1" id="KW-0732">Signal</keyword>
<evidence type="ECO:0000256" key="1">
    <source>
        <dbReference type="SAM" id="SignalP"/>
    </source>
</evidence>
<proteinExistence type="predicted"/>
<dbReference type="Proteomes" id="UP001501358">
    <property type="component" value="Unassembled WGS sequence"/>
</dbReference>
<dbReference type="Pfam" id="PF14016">
    <property type="entry name" value="DUF4232"/>
    <property type="match status" value="1"/>
</dbReference>
<name>A0ABP6A8Y3_9ACTN</name>
<keyword evidence="4" id="KW-1185">Reference proteome</keyword>
<sequence length="178" mass="18610">MRTQGLLAAGAVVAALGTTLGAAPAAAAQDTGQPASAVRPAERAVRPCTEREVRVQASPSGEHANVIEMSVTNTARKACTVTGPSITFEGLDGAAMHVPEGQETTYTLHPRDTAYAAMQTIAERDMDQARVVGAISVATSPAYYGTRFEGTVLVYDPLTTRWLSSPAEAESTLLMYAP</sequence>